<dbReference type="Proteomes" id="UP000838748">
    <property type="component" value="Unassembled WGS sequence"/>
</dbReference>
<dbReference type="GO" id="GO:0043770">
    <property type="term" value="F:demethylmenaquinone methyltransferase activity"/>
    <property type="evidence" value="ECO:0007669"/>
    <property type="project" value="UniProtKB-EC"/>
</dbReference>
<feature type="domain" description="Methyltransferase type 11" evidence="5">
    <location>
        <begin position="50"/>
        <end position="147"/>
    </location>
</feature>
<comment type="pathway">
    <text evidence="1">Lipid metabolism.</text>
</comment>
<dbReference type="Gene3D" id="3.40.50.150">
    <property type="entry name" value="Vaccinia Virus protein VP39"/>
    <property type="match status" value="1"/>
</dbReference>
<evidence type="ECO:0000256" key="3">
    <source>
        <dbReference type="ARBA" id="ARBA00022679"/>
    </source>
</evidence>
<comment type="pathway">
    <text evidence="4">Phospholipid metabolism.</text>
</comment>
<evidence type="ECO:0000313" key="7">
    <source>
        <dbReference type="Proteomes" id="UP000838748"/>
    </source>
</evidence>
<dbReference type="RefSeq" id="WP_237361977.1">
    <property type="nucleotide sequence ID" value="NZ_CAKLDM010000002.1"/>
</dbReference>
<gene>
    <name evidence="6" type="primary">COQ5_2</name>
    <name evidence="6" type="ORF">VMF7928_02530</name>
</gene>
<keyword evidence="7" id="KW-1185">Reference proteome</keyword>
<dbReference type="PANTHER" id="PTHR44307">
    <property type="entry name" value="PHOSPHOETHANOLAMINE METHYLTRANSFERASE"/>
    <property type="match status" value="1"/>
</dbReference>
<dbReference type="PANTHER" id="PTHR44307:SF2">
    <property type="entry name" value="PHOSPHOETHANOLAMINE METHYLTRANSFERASE ISOFORM X1"/>
    <property type="match status" value="1"/>
</dbReference>
<accession>A0ABM9A5K2</accession>
<comment type="caution">
    <text evidence="6">The sequence shown here is derived from an EMBL/GenBank/DDBJ whole genome shotgun (WGS) entry which is preliminary data.</text>
</comment>
<dbReference type="InterPro" id="IPR029063">
    <property type="entry name" value="SAM-dependent_MTases_sf"/>
</dbReference>
<evidence type="ECO:0000313" key="6">
    <source>
        <dbReference type="EMBL" id="CAH0539931.1"/>
    </source>
</evidence>
<evidence type="ECO:0000256" key="2">
    <source>
        <dbReference type="ARBA" id="ARBA00022603"/>
    </source>
</evidence>
<evidence type="ECO:0000256" key="4">
    <source>
        <dbReference type="ARBA" id="ARBA00025707"/>
    </source>
</evidence>
<dbReference type="SUPFAM" id="SSF53335">
    <property type="entry name" value="S-adenosyl-L-methionine-dependent methyltransferases"/>
    <property type="match status" value="1"/>
</dbReference>
<evidence type="ECO:0000259" key="5">
    <source>
        <dbReference type="Pfam" id="PF08241"/>
    </source>
</evidence>
<dbReference type="EMBL" id="CAKLDM010000002">
    <property type="protein sequence ID" value="CAH0539931.1"/>
    <property type="molecule type" value="Genomic_DNA"/>
</dbReference>
<sequence>MSIEKLLQEYTEDYCQCLELAYGKGMMSEGGSEAIDVIFEGFDISHQHCLEIGSGLGGTAYYLAREHNAYVTGLEINERMTEQAKRNTPTALSSQLDFVTSREACLPFKSESFDIVYSKGVLTHVEDKQPIFDEAFRVLKPGGLLLINDWLSADVKWGPIMQKFCDVDDLTVFPMTVEGYTELLARSGFNLLKCVSQDEDYTRYNIDIVERLKTEPTQSEFISKFDRKEYESHVEAFSLTAKAIQDGELKVYRFQCRK</sequence>
<protein>
    <submittedName>
        <fullName evidence="6">2-methoxy-6-polyprenyl-1,4-benzoquinol methylase, mitochondrial</fullName>
        <ecNumber evidence="6">2.1.1.163</ecNumber>
    </submittedName>
</protein>
<dbReference type="CDD" id="cd02440">
    <property type="entry name" value="AdoMet_MTases"/>
    <property type="match status" value="1"/>
</dbReference>
<dbReference type="GO" id="GO:0032259">
    <property type="term" value="P:methylation"/>
    <property type="evidence" value="ECO:0007669"/>
    <property type="project" value="UniProtKB-KW"/>
</dbReference>
<dbReference type="InterPro" id="IPR013216">
    <property type="entry name" value="Methyltransf_11"/>
</dbReference>
<dbReference type="EC" id="2.1.1.163" evidence="6"/>
<proteinExistence type="predicted"/>
<organism evidence="6 7">
    <name type="scientific">Vibrio marisflavi CECT 7928</name>
    <dbReference type="NCBI Taxonomy" id="634439"/>
    <lineage>
        <taxon>Bacteria</taxon>
        <taxon>Pseudomonadati</taxon>
        <taxon>Pseudomonadota</taxon>
        <taxon>Gammaproteobacteria</taxon>
        <taxon>Vibrionales</taxon>
        <taxon>Vibrionaceae</taxon>
        <taxon>Vibrio</taxon>
    </lineage>
</organism>
<keyword evidence="3 6" id="KW-0808">Transferase</keyword>
<name>A0ABM9A5K2_9VIBR</name>
<dbReference type="Pfam" id="PF08241">
    <property type="entry name" value="Methyltransf_11"/>
    <property type="match status" value="1"/>
</dbReference>
<keyword evidence="2 6" id="KW-0489">Methyltransferase</keyword>
<evidence type="ECO:0000256" key="1">
    <source>
        <dbReference type="ARBA" id="ARBA00005189"/>
    </source>
</evidence>
<reference evidence="6" key="1">
    <citation type="submission" date="2021-11" db="EMBL/GenBank/DDBJ databases">
        <authorList>
            <person name="Rodrigo-Torres L."/>
            <person name="Arahal R. D."/>
            <person name="Lucena T."/>
        </authorList>
    </citation>
    <scope>NUCLEOTIDE SEQUENCE</scope>
    <source>
        <strain evidence="6">CECT 7928</strain>
    </source>
</reference>